<evidence type="ECO:0000313" key="1">
    <source>
        <dbReference type="EMBL" id="MBX68646.1"/>
    </source>
</evidence>
<protein>
    <submittedName>
        <fullName evidence="1">Uncharacterized protein</fullName>
    </submittedName>
</protein>
<proteinExistence type="predicted"/>
<organism evidence="1">
    <name type="scientific">Rhizophora mucronata</name>
    <name type="common">Asiatic mangrove</name>
    <dbReference type="NCBI Taxonomy" id="61149"/>
    <lineage>
        <taxon>Eukaryota</taxon>
        <taxon>Viridiplantae</taxon>
        <taxon>Streptophyta</taxon>
        <taxon>Embryophyta</taxon>
        <taxon>Tracheophyta</taxon>
        <taxon>Spermatophyta</taxon>
        <taxon>Magnoliopsida</taxon>
        <taxon>eudicotyledons</taxon>
        <taxon>Gunneridae</taxon>
        <taxon>Pentapetalae</taxon>
        <taxon>rosids</taxon>
        <taxon>fabids</taxon>
        <taxon>Malpighiales</taxon>
        <taxon>Rhizophoraceae</taxon>
        <taxon>Rhizophora</taxon>
    </lineage>
</organism>
<sequence length="45" mass="4865">MRSPGCGSASDWKVMPLAGVPLWLPIVPLLQAAFVSQSFQIHTNI</sequence>
<dbReference type="EMBL" id="GGEC01088162">
    <property type="protein sequence ID" value="MBX68646.1"/>
    <property type="molecule type" value="Transcribed_RNA"/>
</dbReference>
<reference evidence="1" key="1">
    <citation type="submission" date="2018-02" db="EMBL/GenBank/DDBJ databases">
        <title>Rhizophora mucronata_Transcriptome.</title>
        <authorList>
            <person name="Meera S.P."/>
            <person name="Sreeshan A."/>
            <person name="Augustine A."/>
        </authorList>
    </citation>
    <scope>NUCLEOTIDE SEQUENCE</scope>
    <source>
        <tissue evidence="1">Leaf</tissue>
    </source>
</reference>
<name>A0A2P2QNP5_RHIMU</name>
<accession>A0A2P2QNP5</accession>
<dbReference type="AlphaFoldDB" id="A0A2P2QNP5"/>